<accession>A0A8T0NC85</accession>
<proteinExistence type="predicted"/>
<feature type="domain" description="Zinc finger-XS" evidence="6">
    <location>
        <begin position="117"/>
        <end position="158"/>
    </location>
</feature>
<keyword evidence="2" id="KW-0943">RNA-mediated gene silencing</keyword>
<keyword evidence="8" id="KW-1185">Reference proteome</keyword>
<evidence type="ECO:0000313" key="7">
    <source>
        <dbReference type="EMBL" id="KAG2547591.1"/>
    </source>
</evidence>
<dbReference type="GO" id="GO:0080188">
    <property type="term" value="P:gene silencing by siRNA-directed DNA methylation"/>
    <property type="evidence" value="ECO:0007669"/>
    <property type="project" value="InterPro"/>
</dbReference>
<evidence type="ECO:0000259" key="5">
    <source>
        <dbReference type="Pfam" id="PF03469"/>
    </source>
</evidence>
<dbReference type="Gene3D" id="3.30.70.2890">
    <property type="entry name" value="XS domain"/>
    <property type="match status" value="1"/>
</dbReference>
<evidence type="ECO:0000256" key="3">
    <source>
        <dbReference type="SAM" id="Coils"/>
    </source>
</evidence>
<evidence type="ECO:0000256" key="1">
    <source>
        <dbReference type="ARBA" id="ARBA00023054"/>
    </source>
</evidence>
<evidence type="ECO:0008006" key="9">
    <source>
        <dbReference type="Google" id="ProtNLM"/>
    </source>
</evidence>
<evidence type="ECO:0000259" key="6">
    <source>
        <dbReference type="Pfam" id="PF03470"/>
    </source>
</evidence>
<evidence type="ECO:0000313" key="8">
    <source>
        <dbReference type="Proteomes" id="UP000823388"/>
    </source>
</evidence>
<keyword evidence="1 3" id="KW-0175">Coiled coil</keyword>
<evidence type="ECO:0000259" key="4">
    <source>
        <dbReference type="Pfam" id="PF03468"/>
    </source>
</evidence>
<name>A0A8T0NC85_PANVG</name>
<protein>
    <recommendedName>
        <fullName evidence="9">XH/XS domain-containing protein</fullName>
    </recommendedName>
</protein>
<dbReference type="PANTHER" id="PTHR21596">
    <property type="entry name" value="RIBONUCLEASE P SUBUNIT P38"/>
    <property type="match status" value="1"/>
</dbReference>
<sequence>MNARPRSRLATLRFSRGRPRSARWLAAQSQCEATGGGGGFCEAAACSLRCDRVSPLPPAPGLLIFGFPPPTSIPMEHSSAEDSDISDSDIVEHKEKTYAQLRAGKLKAKHGENTFRCPFCPGKKKQDYNLKDLLQHATGIGAAPKRSAKVKATHLGLAMFLEKDIASSLEKPLQVVVYKPKTTKSDEEVFVWPWMGIVVNLQYELKGEEVFRESEERLRAQLSRFRPLQVTILGDDKDQTFCAIVKFAKDWSGLKDALAFEKHFRVEQYGKTDWIKINHRKDDLYGWFARSDDYTSSGPIGQHLRDNGDLRSVGDLEREGMQETDKRVAHYARQIGLTNYHMSELELRNNQIAMKLDRMMEEKDRLIEEHNEKIRRMQKDACRNSRKIIDENIRLYGELETRKKEIDKKREQLEKLAEKGNTNREKLEAAKEENAMENRLLSLATQKKNEEDEKLLRLIEKQKQEKEDALKKLYDLEMQLASKQKLELDIEQLKGNLEVMSHMRDESEDDTNLKKLGELRKKLEEKKDELEDIDSLNQTLIIKERRTNDELEEAKKELIIDLQKMSRVRSHIGVKRMGELDQKAFVAACKEKIADDVKLALLCSKWEDEIRQPEWHPFKVINVDGEAKEIVKEDDEKLQALKAELGEKAHDIVVKALLEINEYNPSGRYPLPELWNFNDDSKAPMGEASAYIVKQWRTNKKKKSYT</sequence>
<evidence type="ECO:0000256" key="2">
    <source>
        <dbReference type="ARBA" id="ARBA00023158"/>
    </source>
</evidence>
<gene>
    <name evidence="7" type="ORF">PVAP13_9KG112100</name>
</gene>
<organism evidence="7 8">
    <name type="scientific">Panicum virgatum</name>
    <name type="common">Blackwell switchgrass</name>
    <dbReference type="NCBI Taxonomy" id="38727"/>
    <lineage>
        <taxon>Eukaryota</taxon>
        <taxon>Viridiplantae</taxon>
        <taxon>Streptophyta</taxon>
        <taxon>Embryophyta</taxon>
        <taxon>Tracheophyta</taxon>
        <taxon>Spermatophyta</taxon>
        <taxon>Magnoliopsida</taxon>
        <taxon>Liliopsida</taxon>
        <taxon>Poales</taxon>
        <taxon>Poaceae</taxon>
        <taxon>PACMAD clade</taxon>
        <taxon>Panicoideae</taxon>
        <taxon>Panicodae</taxon>
        <taxon>Paniceae</taxon>
        <taxon>Panicinae</taxon>
        <taxon>Panicum</taxon>
        <taxon>Panicum sect. Hiantes</taxon>
    </lineage>
</organism>
<dbReference type="InterPro" id="IPR045177">
    <property type="entry name" value="FDM1-5/IDN2"/>
</dbReference>
<dbReference type="InterPro" id="IPR038588">
    <property type="entry name" value="XS_domain_sf"/>
</dbReference>
<feature type="coiled-coil region" evidence="3">
    <location>
        <begin position="342"/>
        <end position="568"/>
    </location>
</feature>
<dbReference type="Pfam" id="PF03470">
    <property type="entry name" value="zf-XS"/>
    <property type="match status" value="1"/>
</dbReference>
<reference evidence="7" key="1">
    <citation type="submission" date="2020-05" db="EMBL/GenBank/DDBJ databases">
        <title>WGS assembly of Panicum virgatum.</title>
        <authorList>
            <person name="Lovell J.T."/>
            <person name="Jenkins J."/>
            <person name="Shu S."/>
            <person name="Juenger T.E."/>
            <person name="Schmutz J."/>
        </authorList>
    </citation>
    <scope>NUCLEOTIDE SEQUENCE</scope>
    <source>
        <strain evidence="7">AP13</strain>
    </source>
</reference>
<dbReference type="Pfam" id="PF03468">
    <property type="entry name" value="XS"/>
    <property type="match status" value="1"/>
</dbReference>
<dbReference type="Proteomes" id="UP000823388">
    <property type="component" value="Chromosome 9K"/>
</dbReference>
<dbReference type="AlphaFoldDB" id="A0A8T0NC85"/>
<dbReference type="EMBL" id="CM029053">
    <property type="protein sequence ID" value="KAG2547591.1"/>
    <property type="molecule type" value="Genomic_DNA"/>
</dbReference>
<comment type="caution">
    <text evidence="7">The sequence shown here is derived from an EMBL/GenBank/DDBJ whole genome shotgun (WGS) entry which is preliminary data.</text>
</comment>
<feature type="domain" description="XS" evidence="4">
    <location>
        <begin position="187"/>
        <end position="295"/>
    </location>
</feature>
<dbReference type="Pfam" id="PF03469">
    <property type="entry name" value="XH"/>
    <property type="match status" value="1"/>
</dbReference>
<dbReference type="InterPro" id="IPR005380">
    <property type="entry name" value="XS_domain"/>
</dbReference>
<dbReference type="InterPro" id="IPR005381">
    <property type="entry name" value="Znf-XS_domain"/>
</dbReference>
<feature type="domain" description="Factor of DNA methylation 1-5/IDN2" evidence="5">
    <location>
        <begin position="575"/>
        <end position="702"/>
    </location>
</feature>
<dbReference type="InterPro" id="IPR005379">
    <property type="entry name" value="FDM1-5/IDN2_XH"/>
</dbReference>
<dbReference type="OrthoDB" id="1892195at2759"/>
<dbReference type="PANTHER" id="PTHR21596:SF63">
    <property type="entry name" value="FACTOR OF DNA METHYLATION 1"/>
    <property type="match status" value="1"/>
</dbReference>